<gene>
    <name evidence="3" type="ORF">V6R90_15675</name>
</gene>
<evidence type="ECO:0000259" key="2">
    <source>
        <dbReference type="SMART" id="SM00959"/>
    </source>
</evidence>
<sequence>MTDTPDPTSPAPAGGDAPRKRGGGLNSMLLADLKALAAGMGVAGAGGMRKAQLVDAIRSAQSAGAAGPAADAPAQTPPRATRSRRTASAGETAAPSDGAPTASV</sequence>
<dbReference type="SMART" id="SM00959">
    <property type="entry name" value="Rho_N"/>
    <property type="match status" value="1"/>
</dbReference>
<evidence type="ECO:0000313" key="3">
    <source>
        <dbReference type="EMBL" id="MEQ7848722.1"/>
    </source>
</evidence>
<comment type="caution">
    <text evidence="3">The sequence shown here is derived from an EMBL/GenBank/DDBJ whole genome shotgun (WGS) entry which is preliminary data.</text>
</comment>
<feature type="domain" description="Rho termination factor-like N-terminal" evidence="2">
    <location>
        <begin position="24"/>
        <end position="65"/>
    </location>
</feature>
<dbReference type="InterPro" id="IPR011112">
    <property type="entry name" value="Rho-like_N"/>
</dbReference>
<evidence type="ECO:0000256" key="1">
    <source>
        <dbReference type="SAM" id="MobiDB-lite"/>
    </source>
</evidence>
<name>A0ABV1P1V0_9ACTN</name>
<feature type="compositionally biased region" description="Low complexity" evidence="1">
    <location>
        <begin position="1"/>
        <end position="16"/>
    </location>
</feature>
<evidence type="ECO:0000313" key="4">
    <source>
        <dbReference type="Proteomes" id="UP001482520"/>
    </source>
</evidence>
<dbReference type="EMBL" id="JBEGDP010000021">
    <property type="protein sequence ID" value="MEQ7848722.1"/>
    <property type="molecule type" value="Genomic_DNA"/>
</dbReference>
<feature type="region of interest" description="Disordered" evidence="1">
    <location>
        <begin position="59"/>
        <end position="104"/>
    </location>
</feature>
<feature type="non-terminal residue" evidence="3">
    <location>
        <position position="104"/>
    </location>
</feature>
<proteinExistence type="predicted"/>
<dbReference type="Pfam" id="PF07498">
    <property type="entry name" value="Rho_N"/>
    <property type="match status" value="1"/>
</dbReference>
<reference evidence="3 4" key="1">
    <citation type="submission" date="2024-02" db="EMBL/GenBank/DDBJ databases">
        <title>Full genome sequence of Nocardioides kribbensis.</title>
        <authorList>
            <person name="Poletto B.L."/>
            <person name="Silva G."/>
            <person name="Galante D."/>
            <person name="Campos K.R."/>
            <person name="Santos M.B.N."/>
            <person name="Sacchi C.T."/>
        </authorList>
    </citation>
    <scope>NUCLEOTIDE SEQUENCE [LARGE SCALE GENOMIC DNA]</scope>
    <source>
        <strain evidence="3 4">O4R</strain>
    </source>
</reference>
<accession>A0ABV1P1V0</accession>
<feature type="compositionally biased region" description="Low complexity" evidence="1">
    <location>
        <begin position="59"/>
        <end position="94"/>
    </location>
</feature>
<feature type="region of interest" description="Disordered" evidence="1">
    <location>
        <begin position="1"/>
        <end position="25"/>
    </location>
</feature>
<protein>
    <submittedName>
        <fullName evidence="3">Rho termination factor N-terminal domain-containing protein</fullName>
    </submittedName>
</protein>
<dbReference type="RefSeq" id="WP_349805213.1">
    <property type="nucleotide sequence ID" value="NZ_JBEGDP010000021.1"/>
</dbReference>
<organism evidence="3 4">
    <name type="scientific">Nocardioides kribbensis</name>
    <dbReference type="NCBI Taxonomy" id="305517"/>
    <lineage>
        <taxon>Bacteria</taxon>
        <taxon>Bacillati</taxon>
        <taxon>Actinomycetota</taxon>
        <taxon>Actinomycetes</taxon>
        <taxon>Propionibacteriales</taxon>
        <taxon>Nocardioidaceae</taxon>
        <taxon>Nocardioides</taxon>
    </lineage>
</organism>
<keyword evidence="4" id="KW-1185">Reference proteome</keyword>
<dbReference type="Proteomes" id="UP001482520">
    <property type="component" value="Unassembled WGS sequence"/>
</dbReference>